<evidence type="ECO:0000313" key="6">
    <source>
        <dbReference type="Proteomes" id="UP000192327"/>
    </source>
</evidence>
<dbReference type="EMBL" id="LASW01000013">
    <property type="protein sequence ID" value="KKC00373.1"/>
    <property type="molecule type" value="Genomic_DNA"/>
</dbReference>
<organism evidence="2 5">
    <name type="scientific">Mycolicibacter arupensis</name>
    <dbReference type="NCBI Taxonomy" id="342002"/>
    <lineage>
        <taxon>Bacteria</taxon>
        <taxon>Bacillati</taxon>
        <taxon>Actinomycetota</taxon>
        <taxon>Actinomycetes</taxon>
        <taxon>Mycobacteriales</taxon>
        <taxon>Mycobacteriaceae</taxon>
        <taxon>Mycolicibacter</taxon>
    </lineage>
</organism>
<reference evidence="3 6" key="3">
    <citation type="submission" date="2016-12" db="EMBL/GenBank/DDBJ databases">
        <title>The new phylogeny of genus Mycobacterium.</title>
        <authorList>
            <person name="Tortoli E."/>
            <person name="Trovato A."/>
            <person name="Cirillo D.M."/>
        </authorList>
    </citation>
    <scope>NUCLEOTIDE SEQUENCE [LARGE SCALE GENOMIC DNA]</scope>
    <source>
        <strain evidence="3 6">DSM 44942</strain>
    </source>
</reference>
<dbReference type="Proteomes" id="UP000321797">
    <property type="component" value="Unassembled WGS sequence"/>
</dbReference>
<comment type="caution">
    <text evidence="2">The sequence shown here is derived from an EMBL/GenBank/DDBJ whole genome shotgun (WGS) entry which is preliminary data.</text>
</comment>
<evidence type="ECO:0000313" key="2">
    <source>
        <dbReference type="EMBL" id="KKC00373.1"/>
    </source>
</evidence>
<evidence type="ECO:0000313" key="5">
    <source>
        <dbReference type="Proteomes" id="UP000034416"/>
    </source>
</evidence>
<dbReference type="Proteomes" id="UP000034416">
    <property type="component" value="Unassembled WGS sequence"/>
</dbReference>
<keyword evidence="6" id="KW-1185">Reference proteome</keyword>
<evidence type="ECO:0000259" key="1">
    <source>
        <dbReference type="Pfam" id="PF14530"/>
    </source>
</evidence>
<dbReference type="STRING" id="342002.BST15_19635"/>
<dbReference type="EMBL" id="MVHH01000072">
    <property type="protein sequence ID" value="OQZ91806.1"/>
    <property type="molecule type" value="Genomic_DNA"/>
</dbReference>
<dbReference type="InterPro" id="IPR012347">
    <property type="entry name" value="Ferritin-like"/>
</dbReference>
<dbReference type="InterPro" id="IPR029447">
    <property type="entry name" value="DUF4439"/>
</dbReference>
<gene>
    <name evidence="3" type="ORF">BST15_19635</name>
    <name evidence="4" type="ORF">E6Q54_18505</name>
    <name evidence="2" type="ORF">WR43_05085</name>
</gene>
<protein>
    <submittedName>
        <fullName evidence="4">DUF4439 domain-containing protein</fullName>
    </submittedName>
</protein>
<dbReference type="Proteomes" id="UP000192327">
    <property type="component" value="Unassembled WGS sequence"/>
</dbReference>
<reference evidence="5" key="1">
    <citation type="submission" date="2015-04" db="EMBL/GenBank/DDBJ databases">
        <title>Genome sequence of Mycobacterium arupense GUC1.</title>
        <authorList>
            <person name="Greninger A.L."/>
            <person name="Cunningham G."/>
            <person name="Chiu C.Y."/>
            <person name="Miller S."/>
        </authorList>
    </citation>
    <scope>NUCLEOTIDE SEQUENCE [LARGE SCALE GENOMIC DNA]</scope>
    <source>
        <strain evidence="5">GUC1</strain>
    </source>
</reference>
<dbReference type="Gene3D" id="1.20.1260.10">
    <property type="match status" value="1"/>
</dbReference>
<accession>A0A0F5N290</accession>
<dbReference type="PATRIC" id="fig|342002.3.peg.1747"/>
<reference evidence="4 7" key="4">
    <citation type="submission" date="2018-09" db="EMBL/GenBank/DDBJ databases">
        <title>Metagenome Assembled Genomes from an Advanced Water Purification Facility.</title>
        <authorList>
            <person name="Stamps B.W."/>
            <person name="Spear J.R."/>
        </authorList>
    </citation>
    <scope>NUCLEOTIDE SEQUENCE [LARGE SCALE GENOMIC DNA]</scope>
    <source>
        <strain evidence="4">Bin_29_2</strain>
    </source>
</reference>
<reference evidence="2" key="2">
    <citation type="submission" date="2015-04" db="EMBL/GenBank/DDBJ databases">
        <title>Genome sequence of Mycobacterium arupense strain GUC1.</title>
        <authorList>
            <person name="Greninger A.L."/>
            <person name="Cunningham G."/>
            <person name="Chiu C.Y."/>
            <person name="Miller S."/>
        </authorList>
    </citation>
    <scope>NUCLEOTIDE SEQUENCE</scope>
    <source>
        <strain evidence="2">GUC1</strain>
    </source>
</reference>
<dbReference type="AlphaFoldDB" id="A0A0F5N290"/>
<evidence type="ECO:0000313" key="4">
    <source>
        <dbReference type="EMBL" id="TXI52423.1"/>
    </source>
</evidence>
<dbReference type="EMBL" id="SSGD01000127">
    <property type="protein sequence ID" value="TXI52423.1"/>
    <property type="molecule type" value="Genomic_DNA"/>
</dbReference>
<feature type="domain" description="DUF4439" evidence="1">
    <location>
        <begin position="15"/>
        <end position="151"/>
    </location>
</feature>
<name>A0A0F5N290_9MYCO</name>
<dbReference type="SUPFAM" id="SSF47240">
    <property type="entry name" value="Ferritin-like"/>
    <property type="match status" value="1"/>
</dbReference>
<evidence type="ECO:0000313" key="7">
    <source>
        <dbReference type="Proteomes" id="UP000321797"/>
    </source>
</evidence>
<dbReference type="InterPro" id="IPR009078">
    <property type="entry name" value="Ferritin-like_SF"/>
</dbReference>
<proteinExistence type="predicted"/>
<dbReference type="Pfam" id="PF14530">
    <property type="entry name" value="DUF4439"/>
    <property type="match status" value="1"/>
</dbReference>
<dbReference type="RefSeq" id="WP_046188500.1">
    <property type="nucleotide sequence ID" value="NZ_JACKUJ010000047.1"/>
</dbReference>
<evidence type="ECO:0000313" key="3">
    <source>
        <dbReference type="EMBL" id="OQZ91806.1"/>
    </source>
</evidence>
<sequence length="152" mass="16272">MTSPEPRPATGPDAALTDALTTEYGVVYGYGLVSAYSLPEYNALVVTTIRQHRERRDRTIAMLTGRAVAVPPAAAGYQLPMSVTTSNDALRLAVRMENDTAAAWRAVVEQARDADDREFAATALGQSAVLAAHWNRALGNWPITQAFPGGAE</sequence>
<dbReference type="OrthoDB" id="5192349at2"/>
<dbReference type="CDD" id="cd00657">
    <property type="entry name" value="Ferritin_like"/>
    <property type="match status" value="1"/>
</dbReference>